<organism evidence="1 2">
    <name type="scientific">Cyanistes caeruleus</name>
    <name type="common">Eurasian blue tit</name>
    <name type="synonym">Parus caeruleus</name>
    <dbReference type="NCBI Taxonomy" id="156563"/>
    <lineage>
        <taxon>Eukaryota</taxon>
        <taxon>Metazoa</taxon>
        <taxon>Chordata</taxon>
        <taxon>Craniata</taxon>
        <taxon>Vertebrata</taxon>
        <taxon>Euteleostomi</taxon>
        <taxon>Archelosauria</taxon>
        <taxon>Archosauria</taxon>
        <taxon>Dinosauria</taxon>
        <taxon>Saurischia</taxon>
        <taxon>Theropoda</taxon>
        <taxon>Coelurosauria</taxon>
        <taxon>Aves</taxon>
        <taxon>Neognathae</taxon>
        <taxon>Neoaves</taxon>
        <taxon>Telluraves</taxon>
        <taxon>Australaves</taxon>
        <taxon>Passeriformes</taxon>
        <taxon>Paridae</taxon>
        <taxon>Cyanistes</taxon>
    </lineage>
</organism>
<reference evidence="1" key="2">
    <citation type="submission" date="2025-09" db="UniProtKB">
        <authorList>
            <consortium name="Ensembl"/>
        </authorList>
    </citation>
    <scope>IDENTIFICATION</scope>
</reference>
<dbReference type="Proteomes" id="UP000694410">
    <property type="component" value="Unplaced"/>
</dbReference>
<dbReference type="AlphaFoldDB" id="A0A8C0V844"/>
<evidence type="ECO:0000313" key="1">
    <source>
        <dbReference type="Ensembl" id="ENSCCEP00000019832.1"/>
    </source>
</evidence>
<name>A0A8C0V844_CYACU</name>
<keyword evidence="2" id="KW-1185">Reference proteome</keyword>
<reference evidence="1" key="1">
    <citation type="submission" date="2025-08" db="UniProtKB">
        <authorList>
            <consortium name="Ensembl"/>
        </authorList>
    </citation>
    <scope>IDENTIFICATION</scope>
</reference>
<dbReference type="Ensembl" id="ENSCCET00000030084.1">
    <property type="protein sequence ID" value="ENSCCEP00000019832.1"/>
    <property type="gene ID" value="ENSCCEG00000017962.1"/>
</dbReference>
<accession>A0A8C0V844</accession>
<evidence type="ECO:0000313" key="2">
    <source>
        <dbReference type="Proteomes" id="UP000694410"/>
    </source>
</evidence>
<proteinExistence type="predicted"/>
<protein>
    <submittedName>
        <fullName evidence="1">Uncharacterized protein</fullName>
    </submittedName>
</protein>
<sequence length="96" mass="10975">MSPNKKGMYKQGFVSKHICRRYDIMHFMKDTESRTLLYAFQSLSAGNQIAANKLTQIVQHISQDLILHRTGNAVTKRQDITKTFSSSLTAQQQQTL</sequence>